<sequence length="389" mass="43227">MAQRVAAFGTTIFAEINQLARQHGAVNLGQGAPDFDAPLPVLEAAIQAVRSQLNQYAPNIGLPQAREAIAEHAERFYGQRVSPEQVLITAGATEAMFAAILGLSDPEDEIIVFQPVYDSYVPNMRMAGVRPRYVNLYAPDWSFDPDELAAAFTPRTKAIIINTPHNPTGKCYLRRELEIIAELCLRHDVIAITDEVYEHILYDQTQHTRLATLDGMAERTLTISSLGKTFSATGWKVGWAIGAPELVESVNRAHQFITYSVATPLQAAAATALKLPDAYFEALRAEFQRKRDWLLGMLRKAGFRTFVPQGGYFIMADWRDVAPAHVQNDVQFAEWLIREVGVACIPPSAFYRAEDKHCAAHLARFAICKRDETLQAAAERLTALRTNSN</sequence>
<dbReference type="SUPFAM" id="SSF53383">
    <property type="entry name" value="PLP-dependent transferases"/>
    <property type="match status" value="1"/>
</dbReference>
<dbReference type="InterPro" id="IPR015424">
    <property type="entry name" value="PyrdxlP-dep_Trfase"/>
</dbReference>
<dbReference type="CDD" id="cd00609">
    <property type="entry name" value="AAT_like"/>
    <property type="match status" value="1"/>
</dbReference>
<dbReference type="AlphaFoldDB" id="A0A2M8PX31"/>
<evidence type="ECO:0000256" key="2">
    <source>
        <dbReference type="ARBA" id="ARBA00007441"/>
    </source>
</evidence>
<comment type="caution">
    <text evidence="7">The sequence shown here is derived from an EMBL/GenBank/DDBJ whole genome shotgun (WGS) entry which is preliminary data.</text>
</comment>
<dbReference type="Gene3D" id="3.40.640.10">
    <property type="entry name" value="Type I PLP-dependent aspartate aminotransferase-like (Major domain)"/>
    <property type="match status" value="1"/>
</dbReference>
<evidence type="ECO:0000313" key="7">
    <source>
        <dbReference type="EMBL" id="PJF42111.1"/>
    </source>
</evidence>
<dbReference type="Pfam" id="PF00155">
    <property type="entry name" value="Aminotran_1_2"/>
    <property type="match status" value="1"/>
</dbReference>
<dbReference type="GO" id="GO:0016212">
    <property type="term" value="F:kynurenine-oxoglutarate transaminase activity"/>
    <property type="evidence" value="ECO:0007669"/>
    <property type="project" value="TreeGrafter"/>
</dbReference>
<keyword evidence="4 7" id="KW-0808">Transferase</keyword>
<dbReference type="PANTHER" id="PTHR43807:SF20">
    <property type="entry name" value="FI04487P"/>
    <property type="match status" value="1"/>
</dbReference>
<evidence type="ECO:0000256" key="4">
    <source>
        <dbReference type="ARBA" id="ARBA00022679"/>
    </source>
</evidence>
<dbReference type="InterPro" id="IPR015421">
    <property type="entry name" value="PyrdxlP-dep_Trfase_major"/>
</dbReference>
<dbReference type="GO" id="GO:0005737">
    <property type="term" value="C:cytoplasm"/>
    <property type="evidence" value="ECO:0007669"/>
    <property type="project" value="TreeGrafter"/>
</dbReference>
<dbReference type="PANTHER" id="PTHR43807">
    <property type="entry name" value="FI04487P"/>
    <property type="match status" value="1"/>
</dbReference>
<evidence type="ECO:0000256" key="3">
    <source>
        <dbReference type="ARBA" id="ARBA00022576"/>
    </source>
</evidence>
<reference evidence="7 8" key="1">
    <citation type="submission" date="2017-11" db="EMBL/GenBank/DDBJ databases">
        <title>Evolution of Phototrophy in the Chloroflexi Phylum Driven by Horizontal Gene Transfer.</title>
        <authorList>
            <person name="Ward L.M."/>
            <person name="Hemp J."/>
            <person name="Shih P.M."/>
            <person name="Mcglynn S.E."/>
            <person name="Fischer W."/>
        </authorList>
    </citation>
    <scope>NUCLEOTIDE SEQUENCE [LARGE SCALE GENOMIC DNA]</scope>
    <source>
        <strain evidence="7">CP1_1M</strain>
    </source>
</reference>
<dbReference type="EMBL" id="PGTL01000033">
    <property type="protein sequence ID" value="PJF42111.1"/>
    <property type="molecule type" value="Genomic_DNA"/>
</dbReference>
<dbReference type="Gene3D" id="3.90.1150.10">
    <property type="entry name" value="Aspartate Aminotransferase, domain 1"/>
    <property type="match status" value="1"/>
</dbReference>
<evidence type="ECO:0000256" key="5">
    <source>
        <dbReference type="ARBA" id="ARBA00022898"/>
    </source>
</evidence>
<protein>
    <submittedName>
        <fullName evidence="7">Aminotransferase</fullName>
    </submittedName>
</protein>
<dbReference type="InterPro" id="IPR015422">
    <property type="entry name" value="PyrdxlP-dep_Trfase_small"/>
</dbReference>
<dbReference type="Proteomes" id="UP000228947">
    <property type="component" value="Unassembled WGS sequence"/>
</dbReference>
<comment type="cofactor">
    <cofactor evidence="1">
        <name>pyridoxal 5'-phosphate</name>
        <dbReference type="ChEBI" id="CHEBI:597326"/>
    </cofactor>
</comment>
<evidence type="ECO:0000259" key="6">
    <source>
        <dbReference type="Pfam" id="PF00155"/>
    </source>
</evidence>
<dbReference type="InterPro" id="IPR051326">
    <property type="entry name" value="Kynurenine-oxoglutarate_AT"/>
</dbReference>
<dbReference type="FunFam" id="3.40.640.10:FF:000024">
    <property type="entry name" value="Kynurenine--oxoglutarate transaminase 3"/>
    <property type="match status" value="1"/>
</dbReference>
<dbReference type="GO" id="GO:0030170">
    <property type="term" value="F:pyridoxal phosphate binding"/>
    <property type="evidence" value="ECO:0007669"/>
    <property type="project" value="InterPro"/>
</dbReference>
<evidence type="ECO:0000256" key="1">
    <source>
        <dbReference type="ARBA" id="ARBA00001933"/>
    </source>
</evidence>
<evidence type="ECO:0000313" key="8">
    <source>
        <dbReference type="Proteomes" id="UP000228947"/>
    </source>
</evidence>
<name>A0A2M8PX31_9CHLR</name>
<dbReference type="InterPro" id="IPR004839">
    <property type="entry name" value="Aminotransferase_I/II_large"/>
</dbReference>
<comment type="similarity">
    <text evidence="2">Belongs to the class-I pyridoxal-phosphate-dependent aminotransferase family.</text>
</comment>
<organism evidence="7 8">
    <name type="scientific">Candidatus Thermofonsia Clade 1 bacterium</name>
    <dbReference type="NCBI Taxonomy" id="2364210"/>
    <lineage>
        <taxon>Bacteria</taxon>
        <taxon>Bacillati</taxon>
        <taxon>Chloroflexota</taxon>
        <taxon>Candidatus Thermofontia</taxon>
        <taxon>Candidatus Thermofonsia Clade 1</taxon>
    </lineage>
</organism>
<keyword evidence="3 7" id="KW-0032">Aminotransferase</keyword>
<gene>
    <name evidence="7" type="ORF">CUN50_05380</name>
</gene>
<feature type="domain" description="Aminotransferase class I/classII large" evidence="6">
    <location>
        <begin position="26"/>
        <end position="381"/>
    </location>
</feature>
<accession>A0A2M8PX31</accession>
<keyword evidence="5" id="KW-0663">Pyridoxal phosphate</keyword>
<proteinExistence type="inferred from homology"/>